<feature type="region of interest" description="Disordered" evidence="2">
    <location>
        <begin position="124"/>
        <end position="146"/>
    </location>
</feature>
<dbReference type="InterPro" id="IPR003613">
    <property type="entry name" value="Ubox_domain"/>
</dbReference>
<name>A0AAD1Y8I8_EUPCR</name>
<keyword evidence="1" id="KW-0175">Coiled coil</keyword>
<comment type="caution">
    <text evidence="4">The sequence shown here is derived from an EMBL/GenBank/DDBJ whole genome shotgun (WGS) entry which is preliminary data.</text>
</comment>
<dbReference type="InterPro" id="IPR013083">
    <property type="entry name" value="Znf_RING/FYVE/PHD"/>
</dbReference>
<feature type="coiled-coil region" evidence="1">
    <location>
        <begin position="505"/>
        <end position="549"/>
    </location>
</feature>
<dbReference type="SUPFAM" id="SSF57850">
    <property type="entry name" value="RING/U-box"/>
    <property type="match status" value="1"/>
</dbReference>
<evidence type="ECO:0000313" key="5">
    <source>
        <dbReference type="Proteomes" id="UP001295684"/>
    </source>
</evidence>
<reference evidence="4" key="1">
    <citation type="submission" date="2023-07" db="EMBL/GenBank/DDBJ databases">
        <authorList>
            <consortium name="AG Swart"/>
            <person name="Singh M."/>
            <person name="Singh A."/>
            <person name="Seah K."/>
            <person name="Emmerich C."/>
        </authorList>
    </citation>
    <scope>NUCLEOTIDE SEQUENCE</scope>
    <source>
        <strain evidence="4">DP1</strain>
    </source>
</reference>
<proteinExistence type="predicted"/>
<protein>
    <recommendedName>
        <fullName evidence="3">U-box domain-containing protein</fullName>
    </recommendedName>
</protein>
<feature type="coiled-coil region" evidence="1">
    <location>
        <begin position="374"/>
        <end position="429"/>
    </location>
</feature>
<dbReference type="Proteomes" id="UP001295684">
    <property type="component" value="Unassembled WGS sequence"/>
</dbReference>
<keyword evidence="5" id="KW-1185">Reference proteome</keyword>
<dbReference type="GO" id="GO:0016567">
    <property type="term" value="P:protein ubiquitination"/>
    <property type="evidence" value="ECO:0007669"/>
    <property type="project" value="InterPro"/>
</dbReference>
<dbReference type="Gene3D" id="3.30.40.10">
    <property type="entry name" value="Zinc/RING finger domain, C3HC4 (zinc finger)"/>
    <property type="match status" value="1"/>
</dbReference>
<evidence type="ECO:0000313" key="4">
    <source>
        <dbReference type="EMBL" id="CAI2386493.1"/>
    </source>
</evidence>
<dbReference type="AlphaFoldDB" id="A0AAD1Y8I8"/>
<dbReference type="SMART" id="SM00504">
    <property type="entry name" value="Ubox"/>
    <property type="match status" value="1"/>
</dbReference>
<feature type="domain" description="U-box" evidence="3">
    <location>
        <begin position="602"/>
        <end position="657"/>
    </location>
</feature>
<feature type="coiled-coil region" evidence="1">
    <location>
        <begin position="182"/>
        <end position="266"/>
    </location>
</feature>
<dbReference type="Pfam" id="PF04564">
    <property type="entry name" value="U-box"/>
    <property type="match status" value="1"/>
</dbReference>
<dbReference type="CDD" id="cd16453">
    <property type="entry name" value="RING-Ubox"/>
    <property type="match status" value="1"/>
</dbReference>
<evidence type="ECO:0000259" key="3">
    <source>
        <dbReference type="SMART" id="SM00504"/>
    </source>
</evidence>
<sequence>MRMVITLRVQSTVAIMCRRRPLCLSMALRCLCTRQRCAGLYRKLVTAPRPNTAYMPIASMNSGRAFRSRFRYGSRKFTNECGKAEICKKIVTQDLTLVLTPTCFREKRGWIAEEADHEEGLQSKFFGGSTSPSRNPVRTDPNNDIQSVGIPVFTGTPIQQDGEIEEEYKKLKIESQDQQVIITKLQRDNEEYVQKLKELSRKCMNYESLIEKYKVIIESTKSEHDQAKKEMDCKESKTIQELTKTIETLKVANSELTNKNKELLCKNDKKDPPGDSYYEIVIYGINQLEEITRSYLTKKLMNHPVLTPSLTIVDKQDVFNILDYSPEHPYNRVQEFQKAKIFPPMKSVVDLRYELKRMVEEQESNDGDVQTSSSNILSDNSEQLLEKISQLESRLDTRNNKIKKCNLRKKELEDRLDSCGMTISMLQNELIFTRKNCYKLAEDVSKSYTEADVADYKRQITQLHESISQYKKENTNCIEQDVGLQKNLAKFRATNSEIPHKNQEIADLKKAQEEKCKRISEMEQKIRSLETLKQKIQEEKQEIEKDLSVRIQVLEQDLIRKNEIVVSQKKRIFDLTDSERLKQQNEELKQRHNQLCDSIETLLYCKASNEPMKIPCFTPSGNTVNMSVIEKWISNGTKDPWNGKPCNEAIKNLLAINLDLLLVQHKSTPLC</sequence>
<feature type="compositionally biased region" description="Polar residues" evidence="2">
    <location>
        <begin position="128"/>
        <end position="146"/>
    </location>
</feature>
<dbReference type="EMBL" id="CAMPGE010029003">
    <property type="protein sequence ID" value="CAI2386493.1"/>
    <property type="molecule type" value="Genomic_DNA"/>
</dbReference>
<evidence type="ECO:0000256" key="2">
    <source>
        <dbReference type="SAM" id="MobiDB-lite"/>
    </source>
</evidence>
<evidence type="ECO:0000256" key="1">
    <source>
        <dbReference type="SAM" id="Coils"/>
    </source>
</evidence>
<gene>
    <name evidence="4" type="ORF">ECRASSUSDP1_LOCUS28114</name>
</gene>
<organism evidence="4 5">
    <name type="scientific">Euplotes crassus</name>
    <dbReference type="NCBI Taxonomy" id="5936"/>
    <lineage>
        <taxon>Eukaryota</taxon>
        <taxon>Sar</taxon>
        <taxon>Alveolata</taxon>
        <taxon>Ciliophora</taxon>
        <taxon>Intramacronucleata</taxon>
        <taxon>Spirotrichea</taxon>
        <taxon>Hypotrichia</taxon>
        <taxon>Euplotida</taxon>
        <taxon>Euplotidae</taxon>
        <taxon>Moneuplotes</taxon>
    </lineage>
</organism>
<dbReference type="GO" id="GO:0004842">
    <property type="term" value="F:ubiquitin-protein transferase activity"/>
    <property type="evidence" value="ECO:0007669"/>
    <property type="project" value="InterPro"/>
</dbReference>
<accession>A0AAD1Y8I8</accession>